<dbReference type="InterPro" id="IPR016098">
    <property type="entry name" value="CAP/MinC_C"/>
</dbReference>
<gene>
    <name evidence="4" type="ORF">FOL46_003087</name>
</gene>
<dbReference type="GO" id="GO:0005096">
    <property type="term" value="F:GTPase activator activity"/>
    <property type="evidence" value="ECO:0007669"/>
    <property type="project" value="InterPro"/>
</dbReference>
<dbReference type="Gene3D" id="2.160.20.70">
    <property type="match status" value="1"/>
</dbReference>
<reference evidence="4 5" key="1">
    <citation type="submission" date="2020-04" db="EMBL/GenBank/DDBJ databases">
        <title>Perkinsus olseni comparative genomics.</title>
        <authorList>
            <person name="Bogema D.R."/>
        </authorList>
    </citation>
    <scope>NUCLEOTIDE SEQUENCE [LARGE SCALE GENOMIC DNA]</scope>
    <source>
        <strain evidence="4">ATCC PRA-31</strain>
    </source>
</reference>
<feature type="domain" description="C-CAP/cofactor C-like" evidence="3">
    <location>
        <begin position="1"/>
        <end position="157"/>
    </location>
</feature>
<dbReference type="EMBL" id="JABANN010000205">
    <property type="protein sequence ID" value="KAF4666447.1"/>
    <property type="molecule type" value="Genomic_DNA"/>
</dbReference>
<comment type="similarity">
    <text evidence="1">Belongs to the TBCC family.</text>
</comment>
<dbReference type="GO" id="GO:0006892">
    <property type="term" value="P:post-Golgi vesicle-mediated transport"/>
    <property type="evidence" value="ECO:0007669"/>
    <property type="project" value="TreeGrafter"/>
</dbReference>
<dbReference type="InterPro" id="IPR036691">
    <property type="entry name" value="Endo/exonu/phosph_ase_sf"/>
</dbReference>
<comment type="caution">
    <text evidence="4">The sequence shown here is derived from an EMBL/GenBank/DDBJ whole genome shotgun (WGS) entry which is preliminary data.</text>
</comment>
<dbReference type="InterPro" id="IPR017901">
    <property type="entry name" value="C-CAP_CF_C-like"/>
</dbReference>
<dbReference type="PANTHER" id="PTHR15440">
    <property type="entry name" value="XRP2 PROTEIN"/>
    <property type="match status" value="1"/>
</dbReference>
<sequence length="1048" mass="117726">MPASNDVARPDPKDFIFTSKVSDKLVRKRGDIRGYDFSIDGCESCEIYLFDHTSQVFIDDCKDCTIFVGPVGGSVFLRDCSRVRLMALCQQLRTRDCRECELLLQIPGHPIVESSQHMIFGPLEIPKELTKAFNELMAEAGLAVARNEWASVFDFSKGQEPFPSDEHWRVMNEGEMRSRGKLNWHEEARTCLGICVVARDVAPPKDEPGIELEEIEIESADSVRSSVASVELTEERGLCQRLLAGERVEVRDVRDCFKIPLEQSDKHVEEFLVELKLVTDLSSGNSSTTGDHVRDTLLTFFFQSTEDVADHIRTTMVNPQSAATFNKLQELNIVKLFVTGECCSARIMPLIRSSEMAKHVAIRAMLADQCRLAEDAPETYRAGVKALTTKDDRDEAVKALNYRTTKLMDDFEEHYHDSTHVKSVVSKHAILFRRILLWGQVADPETVGYIFEAAASTSEESLQLLSAVLTIDGIEETPAYELHGMSSLVKVVLGTSLSLLPAVLDIVAKSVERAAEIWGWFHRYEAEARDIEPSIVEVDLGDLRAFVKKSLDPLCIRNAAIEIVEVTRPGASGNLVVAKAGLKVLPGSFAVHVEDGFLPYGGHSGEPATISLTAAADSRYSNRYILPVIRATSLELKGIEEMHVEREYMDGGARYKIFPPKAHKGGCYAATRDGACVFYKREEWRLVENLSEIDTELRAPLAMALLERKSEFDDGGEPWKLLVASIHLKAGVTPEASKRREEQLKWVAEKAFPDCYLNILNHSIQRSLSVYFEWESRTAQLEFPREHELRYPIGESEYRPTTHHRRKGKPVIRRHIDYIWFGGDIRKLGYNELPETCPLLPSMTYPSDHLHLLARFMPGSFGRDKAGAIRVVMYPEIVPFSAENPRRTTIYISVKPSTCIHIREALVQTGLSLKKRYPQHELIVMLNAEDDQPYVAEPEKVGSWTIDALERSDISVFDVEDSRCQASLGFALAARPKSVLLLDTRSTGCLPPVIAHFCSDCGVPVAKSTQALNEKIEKKILEDHESKLIDDDHLGGDGWLNYFKRVLN</sequence>
<evidence type="ECO:0000313" key="4">
    <source>
        <dbReference type="EMBL" id="KAF4666447.1"/>
    </source>
</evidence>
<name>A0A7J6M4M1_PEROL</name>
<dbReference type="Gene3D" id="3.60.10.10">
    <property type="entry name" value="Endonuclease/exonuclease/phosphatase"/>
    <property type="match status" value="1"/>
</dbReference>
<dbReference type="GO" id="GO:0005929">
    <property type="term" value="C:cilium"/>
    <property type="evidence" value="ECO:0007669"/>
    <property type="project" value="TreeGrafter"/>
</dbReference>
<protein>
    <recommendedName>
        <fullName evidence="3">C-CAP/cofactor C-like domain-containing protein</fullName>
    </recommendedName>
</protein>
<dbReference type="PROSITE" id="PS51329">
    <property type="entry name" value="C_CAP_COFACTOR_C"/>
    <property type="match status" value="1"/>
</dbReference>
<evidence type="ECO:0000313" key="5">
    <source>
        <dbReference type="Proteomes" id="UP000572268"/>
    </source>
</evidence>
<keyword evidence="2" id="KW-0547">Nucleotide-binding</keyword>
<dbReference type="InterPro" id="IPR012945">
    <property type="entry name" value="Tubulin-bd_cofactor_C_dom"/>
</dbReference>
<dbReference type="SUPFAM" id="SSF56219">
    <property type="entry name" value="DNase I-like"/>
    <property type="match status" value="1"/>
</dbReference>
<dbReference type="InterPro" id="IPR006599">
    <property type="entry name" value="CARP_motif"/>
</dbReference>
<evidence type="ECO:0000256" key="1">
    <source>
        <dbReference type="ARBA" id="ARBA00008848"/>
    </source>
</evidence>
<accession>A0A7J6M4M1</accession>
<dbReference type="GO" id="GO:1990075">
    <property type="term" value="C:periciliary membrane compartment"/>
    <property type="evidence" value="ECO:0007669"/>
    <property type="project" value="TreeGrafter"/>
</dbReference>
<evidence type="ECO:0000259" key="3">
    <source>
        <dbReference type="PROSITE" id="PS51329"/>
    </source>
</evidence>
<evidence type="ECO:0000256" key="2">
    <source>
        <dbReference type="ARBA" id="ARBA00022741"/>
    </source>
</evidence>
<dbReference type="SMART" id="SM00673">
    <property type="entry name" value="CARP"/>
    <property type="match status" value="2"/>
</dbReference>
<dbReference type="GO" id="GO:0000166">
    <property type="term" value="F:nucleotide binding"/>
    <property type="evidence" value="ECO:0007669"/>
    <property type="project" value="UniProtKB-KW"/>
</dbReference>
<dbReference type="Proteomes" id="UP000572268">
    <property type="component" value="Unassembled WGS sequence"/>
</dbReference>
<proteinExistence type="inferred from homology"/>
<dbReference type="InterPro" id="IPR039093">
    <property type="entry name" value="XRP2"/>
</dbReference>
<organism evidence="4 5">
    <name type="scientific">Perkinsus olseni</name>
    <name type="common">Perkinsus atlanticus</name>
    <dbReference type="NCBI Taxonomy" id="32597"/>
    <lineage>
        <taxon>Eukaryota</taxon>
        <taxon>Sar</taxon>
        <taxon>Alveolata</taxon>
        <taxon>Perkinsozoa</taxon>
        <taxon>Perkinsea</taxon>
        <taxon>Perkinsida</taxon>
        <taxon>Perkinsidae</taxon>
        <taxon>Perkinsus</taxon>
    </lineage>
</organism>
<dbReference type="AlphaFoldDB" id="A0A7J6M4M1"/>
<dbReference type="PANTHER" id="PTHR15440:SF0">
    <property type="entry name" value="PROTEIN XRP2"/>
    <property type="match status" value="1"/>
</dbReference>
<dbReference type="Pfam" id="PF07986">
    <property type="entry name" value="TBCC"/>
    <property type="match status" value="1"/>
</dbReference>